<dbReference type="Proteomes" id="UP000654452">
    <property type="component" value="Unassembled WGS sequence"/>
</dbReference>
<sequence length="216" mass="23179">MTTNIDFVATAEAARVAAVTTLNEVTAEHAAASEAFEAAKASLRSAIGASLIQRNDPTVAANLVAAQDAETKARLAIDRATLTLEAARENLANAEAELQRAKERRASDRIQADANELMSLSAEIDELVYKVTQLIERGTRLELSIASTAQHGLPGTSVNKKWRELTINSVVPFINRAGSDNPSQYGPQAASAAEQFLSWRDRCNMYAPTVPDEALA</sequence>
<evidence type="ECO:0000313" key="2">
    <source>
        <dbReference type="EMBL" id="MBK4717694.1"/>
    </source>
</evidence>
<name>A0ABS1HSP6_9PROT</name>
<gene>
    <name evidence="2" type="ORF">JJL56_02315</name>
</gene>
<keyword evidence="1" id="KW-0175">Coiled coil</keyword>
<feature type="coiled-coil region" evidence="1">
    <location>
        <begin position="77"/>
        <end position="111"/>
    </location>
</feature>
<proteinExistence type="predicted"/>
<evidence type="ECO:0000313" key="3">
    <source>
        <dbReference type="Proteomes" id="UP000654452"/>
    </source>
</evidence>
<keyword evidence="3" id="KW-1185">Reference proteome</keyword>
<reference evidence="2 3" key="1">
    <citation type="submission" date="2021-01" db="EMBL/GenBank/DDBJ databases">
        <title>Azospirillum sp. YIM DDC1 draft genome.</title>
        <authorList>
            <person name="Wang Y.-X."/>
        </authorList>
    </citation>
    <scope>NUCLEOTIDE SEQUENCE [LARGE SCALE GENOMIC DNA]</scope>
    <source>
        <strain evidence="2 3">YIM DDC1</strain>
    </source>
</reference>
<evidence type="ECO:0000256" key="1">
    <source>
        <dbReference type="SAM" id="Coils"/>
    </source>
</evidence>
<dbReference type="RefSeq" id="WP_200484047.1">
    <property type="nucleotide sequence ID" value="NZ_JAEPIV010000001.1"/>
</dbReference>
<comment type="caution">
    <text evidence="2">The sequence shown here is derived from an EMBL/GenBank/DDBJ whole genome shotgun (WGS) entry which is preliminary data.</text>
</comment>
<dbReference type="EMBL" id="JAEPIV010000001">
    <property type="protein sequence ID" value="MBK4717694.1"/>
    <property type="molecule type" value="Genomic_DNA"/>
</dbReference>
<accession>A0ABS1HSP6</accession>
<organism evidence="2 3">
    <name type="scientific">Azospirillum aestuarii</name>
    <dbReference type="NCBI Taxonomy" id="2802052"/>
    <lineage>
        <taxon>Bacteria</taxon>
        <taxon>Pseudomonadati</taxon>
        <taxon>Pseudomonadota</taxon>
        <taxon>Alphaproteobacteria</taxon>
        <taxon>Rhodospirillales</taxon>
        <taxon>Azospirillaceae</taxon>
        <taxon>Azospirillum</taxon>
    </lineage>
</organism>
<protein>
    <submittedName>
        <fullName evidence="2">Uncharacterized protein</fullName>
    </submittedName>
</protein>